<protein>
    <recommendedName>
        <fullName evidence="2">endo-polygalacturonase</fullName>
        <ecNumber evidence="2">3.2.1.15</ecNumber>
    </recommendedName>
</protein>
<dbReference type="InterPro" id="IPR050434">
    <property type="entry name" value="Glycosyl_hydrlase_28"/>
</dbReference>
<keyword evidence="5 10" id="KW-0378">Hydrolase</keyword>
<dbReference type="SUPFAM" id="SSF51126">
    <property type="entry name" value="Pectin lyase-like"/>
    <property type="match status" value="1"/>
</dbReference>
<name>A0A6H5HTQ1_9HEMI</name>
<keyword evidence="7 10" id="KW-0326">Glycosidase</keyword>
<evidence type="ECO:0000313" key="13">
    <source>
        <dbReference type="Proteomes" id="UP000479000"/>
    </source>
</evidence>
<dbReference type="EC" id="3.2.1.15" evidence="2"/>
<comment type="similarity">
    <text evidence="1 10">Belongs to the glycosyl hydrolase 28 family.</text>
</comment>
<keyword evidence="3" id="KW-0732">Signal</keyword>
<evidence type="ECO:0000313" key="12">
    <source>
        <dbReference type="EMBL" id="CAB0020166.1"/>
    </source>
</evidence>
<dbReference type="PANTHER" id="PTHR31884">
    <property type="entry name" value="POLYGALACTURONASE"/>
    <property type="match status" value="1"/>
</dbReference>
<evidence type="ECO:0000256" key="11">
    <source>
        <dbReference type="SAM" id="MobiDB-lite"/>
    </source>
</evidence>
<dbReference type="SMART" id="SM00710">
    <property type="entry name" value="PbH1"/>
    <property type="match status" value="4"/>
</dbReference>
<dbReference type="GO" id="GO:0005576">
    <property type="term" value="C:extracellular region"/>
    <property type="evidence" value="ECO:0007669"/>
    <property type="project" value="TreeGrafter"/>
</dbReference>
<dbReference type="AlphaFoldDB" id="A0A6H5HTQ1"/>
<dbReference type="GO" id="GO:0004650">
    <property type="term" value="F:polygalacturonase activity"/>
    <property type="evidence" value="ECO:0007669"/>
    <property type="project" value="UniProtKB-EC"/>
</dbReference>
<evidence type="ECO:0000256" key="1">
    <source>
        <dbReference type="ARBA" id="ARBA00008834"/>
    </source>
</evidence>
<feature type="region of interest" description="Disordered" evidence="11">
    <location>
        <begin position="980"/>
        <end position="1005"/>
    </location>
</feature>
<gene>
    <name evidence="12" type="ORF">NTEN_LOCUS23767</name>
</gene>
<keyword evidence="4" id="KW-0677">Repeat</keyword>
<dbReference type="InterPro" id="IPR006626">
    <property type="entry name" value="PbH1"/>
</dbReference>
<evidence type="ECO:0000256" key="10">
    <source>
        <dbReference type="RuleBase" id="RU361169"/>
    </source>
</evidence>
<dbReference type="Pfam" id="PF00295">
    <property type="entry name" value="Glyco_hydro_28"/>
    <property type="match status" value="1"/>
</dbReference>
<dbReference type="InterPro" id="IPR011050">
    <property type="entry name" value="Pectin_lyase_fold/virulence"/>
</dbReference>
<keyword evidence="13" id="KW-1185">Reference proteome</keyword>
<dbReference type="Gene3D" id="2.160.20.10">
    <property type="entry name" value="Single-stranded right-handed beta-helix, Pectin lyase-like"/>
    <property type="match status" value="1"/>
</dbReference>
<dbReference type="InterPro" id="IPR012334">
    <property type="entry name" value="Pectin_lyas_fold"/>
</dbReference>
<keyword evidence="6" id="KW-1015">Disulfide bond</keyword>
<evidence type="ECO:0000256" key="9">
    <source>
        <dbReference type="ARBA" id="ARBA00034074"/>
    </source>
</evidence>
<evidence type="ECO:0000256" key="7">
    <source>
        <dbReference type="ARBA" id="ARBA00023295"/>
    </source>
</evidence>
<comment type="catalytic activity">
    <reaction evidence="9">
        <text>(1,4-alpha-D-galacturonosyl)n+m + H2O = (1,4-alpha-D-galacturonosyl)n + (1,4-alpha-D-galacturonosyl)m.</text>
        <dbReference type="EC" id="3.2.1.15"/>
    </reaction>
</comment>
<dbReference type="Proteomes" id="UP000479000">
    <property type="component" value="Unassembled WGS sequence"/>
</dbReference>
<organism evidence="12 13">
    <name type="scientific">Nesidiocoris tenuis</name>
    <dbReference type="NCBI Taxonomy" id="355587"/>
    <lineage>
        <taxon>Eukaryota</taxon>
        <taxon>Metazoa</taxon>
        <taxon>Ecdysozoa</taxon>
        <taxon>Arthropoda</taxon>
        <taxon>Hexapoda</taxon>
        <taxon>Insecta</taxon>
        <taxon>Pterygota</taxon>
        <taxon>Neoptera</taxon>
        <taxon>Paraneoptera</taxon>
        <taxon>Hemiptera</taxon>
        <taxon>Heteroptera</taxon>
        <taxon>Panheteroptera</taxon>
        <taxon>Cimicomorpha</taxon>
        <taxon>Miridae</taxon>
        <taxon>Dicyphina</taxon>
        <taxon>Nesidiocoris</taxon>
    </lineage>
</organism>
<keyword evidence="8" id="KW-0961">Cell wall biogenesis/degradation</keyword>
<accession>A0A6H5HTQ1</accession>
<dbReference type="GO" id="GO:0071555">
    <property type="term" value="P:cell wall organization"/>
    <property type="evidence" value="ECO:0007669"/>
    <property type="project" value="UniProtKB-KW"/>
</dbReference>
<evidence type="ECO:0000256" key="2">
    <source>
        <dbReference type="ARBA" id="ARBA00012736"/>
    </source>
</evidence>
<evidence type="ECO:0000256" key="8">
    <source>
        <dbReference type="ARBA" id="ARBA00023316"/>
    </source>
</evidence>
<feature type="compositionally biased region" description="Polar residues" evidence="11">
    <location>
        <begin position="980"/>
        <end position="999"/>
    </location>
</feature>
<proteinExistence type="inferred from homology"/>
<reference evidence="12 13" key="1">
    <citation type="submission" date="2020-02" db="EMBL/GenBank/DDBJ databases">
        <authorList>
            <person name="Ferguson B K."/>
        </authorList>
    </citation>
    <scope>NUCLEOTIDE SEQUENCE [LARGE SCALE GENOMIC DNA]</scope>
</reference>
<dbReference type="EMBL" id="CADCXU010035075">
    <property type="protein sequence ID" value="CAB0020166.1"/>
    <property type="molecule type" value="Genomic_DNA"/>
</dbReference>
<dbReference type="PANTHER" id="PTHR31884:SF1">
    <property type="entry name" value="POLYGALACTURONASE"/>
    <property type="match status" value="1"/>
</dbReference>
<dbReference type="InterPro" id="IPR000743">
    <property type="entry name" value="Glyco_hydro_28"/>
</dbReference>
<dbReference type="OrthoDB" id="187139at2759"/>
<evidence type="ECO:0000256" key="6">
    <source>
        <dbReference type="ARBA" id="ARBA00023157"/>
    </source>
</evidence>
<dbReference type="GO" id="GO:0045490">
    <property type="term" value="P:pectin catabolic process"/>
    <property type="evidence" value="ECO:0007669"/>
    <property type="project" value="TreeGrafter"/>
</dbReference>
<evidence type="ECO:0000256" key="4">
    <source>
        <dbReference type="ARBA" id="ARBA00022737"/>
    </source>
</evidence>
<evidence type="ECO:0000256" key="5">
    <source>
        <dbReference type="ARBA" id="ARBA00022801"/>
    </source>
</evidence>
<feature type="non-terminal residue" evidence="12">
    <location>
        <position position="1"/>
    </location>
</feature>
<evidence type="ECO:0000256" key="3">
    <source>
        <dbReference type="ARBA" id="ARBA00022729"/>
    </source>
</evidence>
<sequence>NHQREGSSPAKSIARRDLEFFTRKHKEAGNKTSKPDFQFFEKKNICFLNFKKVKKVNFKKNTIPGDISEPGMQFATLCCTAGSQALGFASQLNRDLSLRTSMIVERRLFFFALAAVLGCKCIAQEIPANCHITIYNETTLASMKKNCQKIMINSLVIPAGRTLDLSDLPEGSTVVFRGPTVFQPFEWKGPLVSISGKNIRITGEKWSVLDGNGPAHWDGLGLNGGKTKPVFVQLKNLRDSSIDNLNVKNSPAKAVEIVNSDNVIIQNVLVNNNNKEDTLTLPGKDAPRLLQRDTPGFTIAKSSRILVSSSTINNNGDCIVVNSGTSIKFWNSTCSSLELGGIALEVGLSSDPAESLVDGFHARDIKITGAEAAVWIRAGSSEWSVGSIKNVIYEKIDLYNISRAGIIVQGDYTKAQPITGRPTRHFPVTNLVIRHIFGNVNSEGAKSYVNVIGASNWKLDNININGGNRPLKCIGLPEGNNLRKSNERATARMDSCQDRSLLTPPQKISMAKKNAFRLKDKGGNTLIQRGLKKKLSELPKEDKKQRAVVLGDEYRWERVKPVPAYYVRPSSQLNIKDGIKKVNRATASTLLADLMCKNELFRRIIFIRREATIFPMNPKCFTGAGIQSQFRDTNFPFSDRQLFQHETPKRTIEAAILARSERKMERSIACRIIGVKCTLHSGMPDPKALDREREMRHGFEPREASPCPPEQFALPWLKYIYLEPRSQRPLQFPFNGCRVEEWGFRDNRTRCSFAKSRLARCPKGPGDEKPLGAGCILATDTGMHLTCTSARVGSLPSGQSSFQTHQLFKIRDNGSAFEQGEIIYTHKRMIVTYPTFIRCSNTTWVHPSGEVCLKLQNPKTFARRSCDMSLRPTQIDKLDLRITYEKESLLRNLLGFYVTRMSGIALSTRRFTALRRSAELWIPASTAARQRAFSLLQRNLLRTMDDEFLGQWMMRFLNNGLEAKGERFASATYMRTKTHASQMNASSTSSVRAETSYNIEHNGVA</sequence>